<sequence length="300" mass="32839">MPYMLHAFRLQLFAEDGGGETAAVADTSAVVTADTGAQDPAGAEAQQTASADGEGQPPEESWDSLIKGKYKKEYSKSVRDAVNKRFRNQSDLQGKVNAIDPMVQALAKRYGIAPAEDGGIPIDALTRAVMNDDQALQKEAFDRGMSIEDLRYMHDMERQNAYYKSQAQQAEQQREWDAIQSQGEQLKQLYPDFDLDTEMGDAQFGHMVATLQSSGFPNALQIAYEAVHRDEIMSGAMGYAVKRTQQKMSNAIQSGMKRPAENGAGGQQAGAATGVDPSKLTLKQIEDIKMRAQSGERITF</sequence>
<evidence type="ECO:0000256" key="1">
    <source>
        <dbReference type="SAM" id="MobiDB-lite"/>
    </source>
</evidence>
<accession>A0A8S5N8Y6</accession>
<name>A0A8S5N8Y6_9CAUD</name>
<evidence type="ECO:0000313" key="2">
    <source>
        <dbReference type="EMBL" id="DAD90531.1"/>
    </source>
</evidence>
<protein>
    <submittedName>
        <fullName evidence="2">Uncharacterized protein</fullName>
    </submittedName>
</protein>
<proteinExistence type="predicted"/>
<dbReference type="EMBL" id="BK015088">
    <property type="protein sequence ID" value="DAD90531.1"/>
    <property type="molecule type" value="Genomic_DNA"/>
</dbReference>
<feature type="region of interest" description="Disordered" evidence="1">
    <location>
        <begin position="256"/>
        <end position="275"/>
    </location>
</feature>
<reference evidence="2" key="1">
    <citation type="journal article" date="2021" name="Proc. Natl. Acad. Sci. U.S.A.">
        <title>A Catalog of Tens of Thousands of Viruses from Human Metagenomes Reveals Hidden Associations with Chronic Diseases.</title>
        <authorList>
            <person name="Tisza M.J."/>
            <person name="Buck C.B."/>
        </authorList>
    </citation>
    <scope>NUCLEOTIDE SEQUENCE</scope>
    <source>
        <strain evidence="2">CtiBE32</strain>
    </source>
</reference>
<organism evidence="2">
    <name type="scientific">Myoviridae sp. ctiBE32</name>
    <dbReference type="NCBI Taxonomy" id="2826685"/>
    <lineage>
        <taxon>Viruses</taxon>
        <taxon>Duplodnaviria</taxon>
        <taxon>Heunggongvirae</taxon>
        <taxon>Uroviricota</taxon>
        <taxon>Caudoviricetes</taxon>
    </lineage>
</organism>
<feature type="region of interest" description="Disordered" evidence="1">
    <location>
        <begin position="38"/>
        <end position="61"/>
    </location>
</feature>